<feature type="transmembrane region" description="Helical" evidence="1">
    <location>
        <begin position="28"/>
        <end position="46"/>
    </location>
</feature>
<feature type="transmembrane region" description="Helical" evidence="1">
    <location>
        <begin position="192"/>
        <end position="212"/>
    </location>
</feature>
<evidence type="ECO:0000313" key="3">
    <source>
        <dbReference type="EMBL" id="CAF1524071.1"/>
    </source>
</evidence>
<reference evidence="3" key="1">
    <citation type="submission" date="2021-02" db="EMBL/GenBank/DDBJ databases">
        <authorList>
            <person name="Nowell W R."/>
        </authorList>
    </citation>
    <scope>NUCLEOTIDE SEQUENCE</scope>
</reference>
<dbReference type="AlphaFoldDB" id="A0A815UQP7"/>
<keyword evidence="1" id="KW-0472">Membrane</keyword>
<evidence type="ECO:0000256" key="1">
    <source>
        <dbReference type="SAM" id="Phobius"/>
    </source>
</evidence>
<dbReference type="EMBL" id="CAJNOM010000619">
    <property type="protein sequence ID" value="CAF1524071.1"/>
    <property type="molecule type" value="Genomic_DNA"/>
</dbReference>
<evidence type="ECO:0000313" key="2">
    <source>
        <dbReference type="EMBL" id="CAF1233722.1"/>
    </source>
</evidence>
<protein>
    <submittedName>
        <fullName evidence="3">Uncharacterized protein</fullName>
    </submittedName>
</protein>
<feature type="transmembrane region" description="Helical" evidence="1">
    <location>
        <begin position="381"/>
        <end position="402"/>
    </location>
</feature>
<dbReference type="OrthoDB" id="10066270at2759"/>
<keyword evidence="4" id="KW-1185">Reference proteome</keyword>
<keyword evidence="1" id="KW-0812">Transmembrane</keyword>
<keyword evidence="1" id="KW-1133">Transmembrane helix</keyword>
<proteinExistence type="predicted"/>
<evidence type="ECO:0000313" key="4">
    <source>
        <dbReference type="Proteomes" id="UP000663832"/>
    </source>
</evidence>
<dbReference type="EMBL" id="CAJNOI010000302">
    <property type="protein sequence ID" value="CAF1233722.1"/>
    <property type="molecule type" value="Genomic_DNA"/>
</dbReference>
<organism evidence="3 4">
    <name type="scientific">Adineta steineri</name>
    <dbReference type="NCBI Taxonomy" id="433720"/>
    <lineage>
        <taxon>Eukaryota</taxon>
        <taxon>Metazoa</taxon>
        <taxon>Spiralia</taxon>
        <taxon>Gnathifera</taxon>
        <taxon>Rotifera</taxon>
        <taxon>Eurotatoria</taxon>
        <taxon>Bdelloidea</taxon>
        <taxon>Adinetida</taxon>
        <taxon>Adinetidae</taxon>
        <taxon>Adineta</taxon>
    </lineage>
</organism>
<comment type="caution">
    <text evidence="3">The sequence shown here is derived from an EMBL/GenBank/DDBJ whole genome shotgun (WGS) entry which is preliminary data.</text>
</comment>
<dbReference type="Proteomes" id="UP000663832">
    <property type="component" value="Unassembled WGS sequence"/>
</dbReference>
<accession>A0A815UQP7</accession>
<gene>
    <name evidence="2" type="ORF">BJG266_LOCUS28660</name>
    <name evidence="3" type="ORF">QVE165_LOCUS45002</name>
</gene>
<dbReference type="Proteomes" id="UP000663877">
    <property type="component" value="Unassembled WGS sequence"/>
</dbReference>
<sequence length="434" mass="50224">MLEEDDYDDDDEPQDPAIVLKHQKYKTWLYVLLLMVSLYIIFYATLMKTESSTVTVSDITPVKFNELYSKYKETLSCPCSATSISYKDFVSNTIKLHPVCSSRFVSQEWIHALYLSNASRYRVSDFRATASSQSHINWTDSVLTSKQQNLSFNDYLNELLIDEWLPKINYSKYFDQCHPSFCTYTTAHRAKFIYGITLFISLYGGLIMILRLTTSFILLFKLPEIQTNSTSIICVCATNPDCQAAAVVYDFSYHVHDIDYVNLIQRIPGFIRGCLAGDSLLRSTLQCLHSEPNSDSDCFANLLTYSSDSDSMLKLNRSMFDLHPLVYNPERSHFSPNTLISTIIKEMMVEQWNPSLSYKDFYESCAPNYCTYYKKMRTKTIMGIFITLLSTIGGLAVSLRFITPYFVKLLFKLWTMIRKRKQKQQEQQEQQGNH</sequence>
<name>A0A815UQP7_9BILA</name>